<proteinExistence type="predicted"/>
<dbReference type="Proteomes" id="UP001165143">
    <property type="component" value="Unassembled WGS sequence"/>
</dbReference>
<organism evidence="1 2">
    <name type="scientific">Kitasatospora phosalacinea</name>
    <dbReference type="NCBI Taxonomy" id="2065"/>
    <lineage>
        <taxon>Bacteria</taxon>
        <taxon>Bacillati</taxon>
        <taxon>Actinomycetota</taxon>
        <taxon>Actinomycetes</taxon>
        <taxon>Kitasatosporales</taxon>
        <taxon>Streptomycetaceae</taxon>
        <taxon>Kitasatospora</taxon>
    </lineage>
</organism>
<reference evidence="1" key="1">
    <citation type="submission" date="2023-02" db="EMBL/GenBank/DDBJ databases">
        <title>Kitasatospora phosalacinea NBRC 14362.</title>
        <authorList>
            <person name="Ichikawa N."/>
            <person name="Sato H."/>
            <person name="Tonouchi N."/>
        </authorList>
    </citation>
    <scope>NUCLEOTIDE SEQUENCE</scope>
    <source>
        <strain evidence="1">NBRC 14362</strain>
    </source>
</reference>
<name>A0A9W6PEK6_9ACTN</name>
<evidence type="ECO:0000313" key="1">
    <source>
        <dbReference type="EMBL" id="GLW53513.1"/>
    </source>
</evidence>
<comment type="caution">
    <text evidence="1">The sequence shown here is derived from an EMBL/GenBank/DDBJ whole genome shotgun (WGS) entry which is preliminary data.</text>
</comment>
<sequence length="60" mass="6862">MLHSRSKPTGTIVRKSAPDLILKRSVTRPNQDQRFIDLAENHIQKLREANPGVTIVTRWA</sequence>
<gene>
    <name evidence="1" type="ORF">Kpho01_15240</name>
</gene>
<dbReference type="EMBL" id="BSRX01000007">
    <property type="protein sequence ID" value="GLW53513.1"/>
    <property type="molecule type" value="Genomic_DNA"/>
</dbReference>
<evidence type="ECO:0000313" key="2">
    <source>
        <dbReference type="Proteomes" id="UP001165143"/>
    </source>
</evidence>
<dbReference type="AlphaFoldDB" id="A0A9W6PEK6"/>
<accession>A0A9W6PEK6</accession>
<protein>
    <submittedName>
        <fullName evidence="1">Uncharacterized protein</fullName>
    </submittedName>
</protein>